<evidence type="ECO:0000313" key="2">
    <source>
        <dbReference type="Proteomes" id="UP000824469"/>
    </source>
</evidence>
<dbReference type="PANTHER" id="PTHR35295:SF1">
    <property type="entry name" value="DNA LIGASE-LIKE PROTEIN"/>
    <property type="match status" value="1"/>
</dbReference>
<sequence length="194" mass="22076">MAGVGEGEGEGNGNVKMKKRSRLGISMEMAAAAEDVKLPQDDLDLNLSREVKDIISAIHQIRDKAHKDDQKRTQHIINGVSSEVKAILEEAKLKYDKERQNFIKAATKTCKECDKALKTESSKFQSAYENFCKEKSSYLLAYKDIYSKFEDNREKLLIQFEQQRKKEKNGLADLRKLCADKTAAAEDSLKKQKR</sequence>
<dbReference type="AlphaFoldDB" id="A0AA38LLG5"/>
<dbReference type="Proteomes" id="UP000824469">
    <property type="component" value="Unassembled WGS sequence"/>
</dbReference>
<organism evidence="1 2">
    <name type="scientific">Taxus chinensis</name>
    <name type="common">Chinese yew</name>
    <name type="synonym">Taxus wallichiana var. chinensis</name>
    <dbReference type="NCBI Taxonomy" id="29808"/>
    <lineage>
        <taxon>Eukaryota</taxon>
        <taxon>Viridiplantae</taxon>
        <taxon>Streptophyta</taxon>
        <taxon>Embryophyta</taxon>
        <taxon>Tracheophyta</taxon>
        <taxon>Spermatophyta</taxon>
        <taxon>Pinopsida</taxon>
        <taxon>Pinidae</taxon>
        <taxon>Conifers II</taxon>
        <taxon>Cupressales</taxon>
        <taxon>Taxaceae</taxon>
        <taxon>Taxus</taxon>
    </lineage>
</organism>
<name>A0AA38LLG5_TAXCH</name>
<dbReference type="PANTHER" id="PTHR35295">
    <property type="entry name" value="DNA LIGASE-LIKE PROTEIN"/>
    <property type="match status" value="1"/>
</dbReference>
<evidence type="ECO:0000313" key="1">
    <source>
        <dbReference type="EMBL" id="KAH9325612.1"/>
    </source>
</evidence>
<dbReference type="EMBL" id="JAHRHJ020000002">
    <property type="protein sequence ID" value="KAH9325612.1"/>
    <property type="molecule type" value="Genomic_DNA"/>
</dbReference>
<keyword evidence="2" id="KW-1185">Reference proteome</keyword>
<comment type="caution">
    <text evidence="1">The sequence shown here is derived from an EMBL/GenBank/DDBJ whole genome shotgun (WGS) entry which is preliminary data.</text>
</comment>
<gene>
    <name evidence="1" type="ORF">KI387_005790</name>
</gene>
<reference evidence="1 2" key="1">
    <citation type="journal article" date="2021" name="Nat. Plants">
        <title>The Taxus genome provides insights into paclitaxel biosynthesis.</title>
        <authorList>
            <person name="Xiong X."/>
            <person name="Gou J."/>
            <person name="Liao Q."/>
            <person name="Li Y."/>
            <person name="Zhou Q."/>
            <person name="Bi G."/>
            <person name="Li C."/>
            <person name="Du R."/>
            <person name="Wang X."/>
            <person name="Sun T."/>
            <person name="Guo L."/>
            <person name="Liang H."/>
            <person name="Lu P."/>
            <person name="Wu Y."/>
            <person name="Zhang Z."/>
            <person name="Ro D.K."/>
            <person name="Shang Y."/>
            <person name="Huang S."/>
            <person name="Yan J."/>
        </authorList>
    </citation>
    <scope>NUCLEOTIDE SEQUENCE [LARGE SCALE GENOMIC DNA]</scope>
    <source>
        <strain evidence="1">Ta-2019</strain>
    </source>
</reference>
<feature type="non-terminal residue" evidence="1">
    <location>
        <position position="194"/>
    </location>
</feature>
<dbReference type="OMA" id="TMISEHE"/>
<protein>
    <submittedName>
        <fullName evidence="1">Uncharacterized protein</fullName>
    </submittedName>
</protein>
<accession>A0AA38LLG5</accession>
<proteinExistence type="predicted"/>